<evidence type="ECO:0000313" key="2">
    <source>
        <dbReference type="EMBL" id="SAL02799.1"/>
    </source>
</evidence>
<evidence type="ECO:0000313" key="3">
    <source>
        <dbReference type="Proteomes" id="UP000054911"/>
    </source>
</evidence>
<sequence length="705" mass="79021">MAFMRRKAGKPADVASGLSDMLSRLEQMTGYRADTDSIGDLSFIEWCEELARGKKGDGTDGLKVDGKPFRLDNRPALRPLYEAIPKTRADAKDAMLVVMKATQLGLTVWEVLANIYMAVRWEPVSIGMFMPAQATAIHKSEHRFMRMVRSAPELYKYLVTGRDVDGKKKQVGEGNVLTRKVGESLLLFLWTTGKVTTESIPMDIVTLDEVQEMALDQIDKVRARTGDSDIQFTLMLSTANMPELDIDFWYRQGTQEVWHTECPHCQALSDLSDPAAIFPTKSIGYNTGQFPGAPMNEYVWTCPTCGGWIEDPQVGRYIVTNAAAPAKLRSFLLPRTISPKMTPRKMVEAHGRAKTGNQKKSFWNRTLARPYIDADQLPVTMVHCLAAMEAGIKRGLKWEKRGDGTSFYCAGIDQMGSFNAMIIKKRMPDGRQAVVHVEAIFNDNPFERCGELMDQFGIAVCVVEQLPNVNDARRFANKFPGRVFLAGYADLRDDQMVWGDQLSRSDMRTAEEDRSRFSVTLNQYKCMQTALFRVREGTCLFPNADELEQDVIEDGKRKRIAILRDWVFFHFTKTALVIDDGSETENGRAKKVTEARKLRMKVVKVGIDPHYSYANMLCDVAWARAHGTSTFIMPDTKPTEGEALAKQAEAIGLPQTVVRIFEELPAGERCGRCVSFDAESSMCGERDLATKASAPGCPLYIARSF</sequence>
<dbReference type="Proteomes" id="UP000054911">
    <property type="component" value="Unassembled WGS sequence"/>
</dbReference>
<dbReference type="GO" id="GO:0016887">
    <property type="term" value="F:ATP hydrolysis activity"/>
    <property type="evidence" value="ECO:0007669"/>
    <property type="project" value="InterPro"/>
</dbReference>
<dbReference type="STRING" id="1777141.AWB80_08444"/>
<reference evidence="2" key="1">
    <citation type="submission" date="2016-01" db="EMBL/GenBank/DDBJ databases">
        <authorList>
            <person name="Peeters C."/>
        </authorList>
    </citation>
    <scope>NUCLEOTIDE SEQUENCE [LARGE SCALE GENOMIC DNA]</scope>
    <source>
        <strain evidence="2">LMG 29323</strain>
    </source>
</reference>
<accession>A0A158E7G5</accession>
<organism evidence="2 3">
    <name type="scientific">Caballeronia pedi</name>
    <dbReference type="NCBI Taxonomy" id="1777141"/>
    <lineage>
        <taxon>Bacteria</taxon>
        <taxon>Pseudomonadati</taxon>
        <taxon>Pseudomonadota</taxon>
        <taxon>Betaproteobacteria</taxon>
        <taxon>Burkholderiales</taxon>
        <taxon>Burkholderiaceae</taxon>
        <taxon>Caballeronia</taxon>
    </lineage>
</organism>
<dbReference type="Pfam" id="PF05876">
    <property type="entry name" value="GpA_ATPase"/>
    <property type="match status" value="1"/>
</dbReference>
<evidence type="ECO:0000259" key="1">
    <source>
        <dbReference type="Pfam" id="PF05876"/>
    </source>
</evidence>
<protein>
    <submittedName>
        <fullName evidence="2">Phage terminase large subunit (GpA)</fullName>
    </submittedName>
</protein>
<keyword evidence="3" id="KW-1185">Reference proteome</keyword>
<comment type="caution">
    <text evidence="2">The sequence shown here is derived from an EMBL/GenBank/DDBJ whole genome shotgun (WGS) entry which is preliminary data.</text>
</comment>
<proteinExistence type="predicted"/>
<dbReference type="AlphaFoldDB" id="A0A158E7G5"/>
<dbReference type="InterPro" id="IPR027417">
    <property type="entry name" value="P-loop_NTPase"/>
</dbReference>
<dbReference type="RefSeq" id="WP_087132111.1">
    <property type="nucleotide sequence ID" value="NZ_FCOE02000093.1"/>
</dbReference>
<gene>
    <name evidence="2" type="ORF">AWB80_08444</name>
</gene>
<dbReference type="Gene3D" id="3.40.50.300">
    <property type="entry name" value="P-loop containing nucleotide triphosphate hydrolases"/>
    <property type="match status" value="1"/>
</dbReference>
<name>A0A158E7G5_9BURK</name>
<feature type="domain" description="Phage terminase large subunit GpA ATPase" evidence="1">
    <location>
        <begin position="73"/>
        <end position="313"/>
    </location>
</feature>
<dbReference type="EMBL" id="FCOE02000093">
    <property type="protein sequence ID" value="SAL02799.1"/>
    <property type="molecule type" value="Genomic_DNA"/>
</dbReference>
<dbReference type="InterPro" id="IPR046453">
    <property type="entry name" value="GpA_ATPase"/>
</dbReference>